<dbReference type="Pfam" id="PF23231">
    <property type="entry name" value="HAT_Syf1_CNRKL1_C"/>
    <property type="match status" value="1"/>
</dbReference>
<dbReference type="InterPro" id="IPR045075">
    <property type="entry name" value="Syf1-like"/>
</dbReference>
<dbReference type="GO" id="GO:0071007">
    <property type="term" value="C:U2-type catalytic step 2 spliceosome"/>
    <property type="evidence" value="ECO:0007669"/>
    <property type="project" value="TreeGrafter"/>
</dbReference>
<evidence type="ECO:0000256" key="6">
    <source>
        <dbReference type="ARBA" id="ARBA00023187"/>
    </source>
</evidence>
<protein>
    <recommendedName>
        <fullName evidence="14">Pre-mRNA-splicing factor SYF1</fullName>
    </recommendedName>
</protein>
<evidence type="ECO:0000256" key="2">
    <source>
        <dbReference type="ARBA" id="ARBA00008644"/>
    </source>
</evidence>
<comment type="similarity">
    <text evidence="2">Belongs to the crooked-neck family.</text>
</comment>
<comment type="caution">
    <text evidence="12">The sequence shown here is derived from an EMBL/GenBank/DDBJ whole genome shotgun (WGS) entry which is preliminary data.</text>
</comment>
<organism evidence="12 13">
    <name type="scientific">Pythium oligandrum</name>
    <name type="common">Mycoparasitic fungus</name>
    <dbReference type="NCBI Taxonomy" id="41045"/>
    <lineage>
        <taxon>Eukaryota</taxon>
        <taxon>Sar</taxon>
        <taxon>Stramenopiles</taxon>
        <taxon>Oomycota</taxon>
        <taxon>Peronosporomycetes</taxon>
        <taxon>Pythiales</taxon>
        <taxon>Pythiaceae</taxon>
        <taxon>Pythium</taxon>
    </lineage>
</organism>
<keyword evidence="13" id="KW-1185">Reference proteome</keyword>
<gene>
    <name evidence="12" type="ORF">Poli38472_002435</name>
</gene>
<dbReference type="FunFam" id="1.25.40.10:FF:000023">
    <property type="entry name" value="Pre-mRNA-splicing factor SYF1"/>
    <property type="match status" value="1"/>
</dbReference>
<feature type="domain" description="Pre-mRNA-splicing factor SYF1 central HAT repeats" evidence="9">
    <location>
        <begin position="181"/>
        <end position="387"/>
    </location>
</feature>
<name>A0A8K1FJU0_PYTOL</name>
<dbReference type="InterPro" id="IPR055433">
    <property type="entry name" value="HAT_Syf1-like_N"/>
</dbReference>
<feature type="compositionally biased region" description="Basic and acidic residues" evidence="8">
    <location>
        <begin position="797"/>
        <end position="810"/>
    </location>
</feature>
<dbReference type="SUPFAM" id="SSF48452">
    <property type="entry name" value="TPR-like"/>
    <property type="match status" value="4"/>
</dbReference>
<keyword evidence="7" id="KW-0539">Nucleus</keyword>
<accession>A0A8K1FJU0</accession>
<dbReference type="PANTHER" id="PTHR11246:SF5">
    <property type="entry name" value="PRE-MRNA-SPLICING FACTOR SYF1"/>
    <property type="match status" value="1"/>
</dbReference>
<sequence>MAAMVHAATASALSVNDGAFFENEEEVTRHPYSIQAWWNYVNAVRTSAPGTRFAVYERGLQTLPRSYKLWKAYLDDYFESQVRGKRIDHANYDHLIALYERVLVQLQTMPRIWLSYLELLQQMKRVTAARHVFNRAIRALPITQHHRVWSVFVEFITAVGAPATVRSVYRRYLMLEPTRREEYVDYLCDVKEYSEASVQLIQLINQQDVYPTEKTTHSLWMQLCDMISQHPTEVSPSLDVESILRSGITQFTDEVGRLWCSLATYYVRMGLFESARDVYEEGVQTVMTVRDFSMIFDAYIQFVEAMLTTEMELAENPDEDDEVNHQLQVDRLLKIYEDVADRRPLLLNSVLLRQNPNNVREWEKRVELQKSDPQQVIRTYAEAVKTVDPYKSGGRLNTLWIKFAKFYETNKRVGDARAIFKKATDVEYRSEQELAIVYCEWAEMELRLENFDEALEIVRKASSVPETMTTRLRQKATLTAKDKVHLSVKLWTLRLDLEESLGEVASTRQAYDEVFELKIVTPQMVLNYAAYLEENKYFEESFRVYERGLAMFPKFPHAFEIWNAYLSKFVSRYGGTKVERARDLHEQAIKAAPSKHAKALYIKYADFEEKHGMLRNVMAVYERGTDAVPEEEQLEMYTTYVKKAHKFFGVAKVRDIYQRGIEKLHDKYVPPLCLKFAEMEAKLGEFERARAIYAHASQFCDPRQHEASFWKVWHDFEVAHGSEHTFLDMLRIKRSVVAQYSTVNYISAEISPQVTDKATTHVGMVLSTSTGDAMAALEAMTVANDQDDEASQSNGLSKREHSGSDDEAGRNVRQKVVEVTNDEEIDLDDEEDDDQEIEERAMPASLFGSVKQS</sequence>
<dbReference type="PANTHER" id="PTHR11246">
    <property type="entry name" value="PRE-MRNA SPLICING FACTOR"/>
    <property type="match status" value="1"/>
</dbReference>
<evidence type="ECO:0000313" key="13">
    <source>
        <dbReference type="Proteomes" id="UP000794436"/>
    </source>
</evidence>
<dbReference type="GO" id="GO:0000974">
    <property type="term" value="C:Prp19 complex"/>
    <property type="evidence" value="ECO:0007669"/>
    <property type="project" value="TreeGrafter"/>
</dbReference>
<comment type="subcellular location">
    <subcellularLocation>
        <location evidence="1">Nucleus</location>
    </subcellularLocation>
</comment>
<evidence type="ECO:0000256" key="1">
    <source>
        <dbReference type="ARBA" id="ARBA00004123"/>
    </source>
</evidence>
<evidence type="ECO:0000256" key="4">
    <source>
        <dbReference type="ARBA" id="ARBA00022728"/>
    </source>
</evidence>
<evidence type="ECO:0000256" key="3">
    <source>
        <dbReference type="ARBA" id="ARBA00022664"/>
    </source>
</evidence>
<dbReference type="GO" id="GO:0000349">
    <property type="term" value="P:generation of catalytic spliceosome for first transesterification step"/>
    <property type="evidence" value="ECO:0007669"/>
    <property type="project" value="TreeGrafter"/>
</dbReference>
<dbReference type="InterPro" id="IPR011990">
    <property type="entry name" value="TPR-like_helical_dom_sf"/>
</dbReference>
<feature type="compositionally biased region" description="Acidic residues" evidence="8">
    <location>
        <begin position="820"/>
        <end position="837"/>
    </location>
</feature>
<dbReference type="Proteomes" id="UP000794436">
    <property type="component" value="Unassembled WGS sequence"/>
</dbReference>
<dbReference type="SMART" id="SM00386">
    <property type="entry name" value="HAT"/>
    <property type="match status" value="12"/>
</dbReference>
<dbReference type="OrthoDB" id="10067343at2759"/>
<dbReference type="GO" id="GO:0071014">
    <property type="term" value="C:post-mRNA release spliceosomal complex"/>
    <property type="evidence" value="ECO:0007669"/>
    <property type="project" value="TreeGrafter"/>
</dbReference>
<dbReference type="InterPro" id="IPR056350">
    <property type="entry name" value="HAT_Syf1_central"/>
</dbReference>
<dbReference type="Pfam" id="PF23220">
    <property type="entry name" value="HAT_Syf1_M"/>
    <property type="match status" value="1"/>
</dbReference>
<keyword evidence="6" id="KW-0508">mRNA splicing</keyword>
<dbReference type="Pfam" id="PF23233">
    <property type="entry name" value="HAT_Syf1_CNRKL1_N"/>
    <property type="match status" value="1"/>
</dbReference>
<evidence type="ECO:0000256" key="8">
    <source>
        <dbReference type="SAM" id="MobiDB-lite"/>
    </source>
</evidence>
<feature type="domain" description="Pre-mRNA-splicing factor Syf1/CRNKL1-like C-terminal HAT-repeats" evidence="10">
    <location>
        <begin position="389"/>
        <end position="779"/>
    </location>
</feature>
<proteinExistence type="inferred from homology"/>
<feature type="domain" description="Pre-mRNA-splicing factor Syf1-like N-terminal HAT-repeats" evidence="11">
    <location>
        <begin position="23"/>
        <end position="177"/>
    </location>
</feature>
<dbReference type="InterPro" id="IPR055430">
    <property type="entry name" value="HAT_Syf1_CNRKL1_C"/>
</dbReference>
<reference evidence="12" key="1">
    <citation type="submission" date="2019-03" db="EMBL/GenBank/DDBJ databases">
        <title>Long read genome sequence of the mycoparasitic Pythium oligandrum ATCC 38472 isolated from sugarbeet rhizosphere.</title>
        <authorList>
            <person name="Gaulin E."/>
        </authorList>
    </citation>
    <scope>NUCLEOTIDE SEQUENCE</scope>
    <source>
        <strain evidence="12">ATCC 38472_TT</strain>
    </source>
</reference>
<evidence type="ECO:0000256" key="5">
    <source>
        <dbReference type="ARBA" id="ARBA00022737"/>
    </source>
</evidence>
<dbReference type="AlphaFoldDB" id="A0A8K1FJU0"/>
<evidence type="ECO:0000259" key="10">
    <source>
        <dbReference type="Pfam" id="PF23231"/>
    </source>
</evidence>
<evidence type="ECO:0000256" key="7">
    <source>
        <dbReference type="ARBA" id="ARBA00023242"/>
    </source>
</evidence>
<keyword evidence="5" id="KW-0677">Repeat</keyword>
<dbReference type="Gene3D" id="1.25.40.10">
    <property type="entry name" value="Tetratricopeptide repeat domain"/>
    <property type="match status" value="5"/>
</dbReference>
<evidence type="ECO:0000259" key="9">
    <source>
        <dbReference type="Pfam" id="PF23220"/>
    </source>
</evidence>
<evidence type="ECO:0000313" key="12">
    <source>
        <dbReference type="EMBL" id="TMW63494.1"/>
    </source>
</evidence>
<keyword evidence="3" id="KW-0507">mRNA processing</keyword>
<evidence type="ECO:0000259" key="11">
    <source>
        <dbReference type="Pfam" id="PF23233"/>
    </source>
</evidence>
<dbReference type="InterPro" id="IPR003107">
    <property type="entry name" value="HAT"/>
</dbReference>
<keyword evidence="4" id="KW-0747">Spliceosome</keyword>
<dbReference type="EMBL" id="SPLM01000072">
    <property type="protein sequence ID" value="TMW63494.1"/>
    <property type="molecule type" value="Genomic_DNA"/>
</dbReference>
<dbReference type="FunFam" id="1.25.40.10:FF:000137">
    <property type="entry name" value="Pre-mRNA-splicing factor syf1"/>
    <property type="match status" value="1"/>
</dbReference>
<feature type="region of interest" description="Disordered" evidence="8">
    <location>
        <begin position="786"/>
        <end position="853"/>
    </location>
</feature>
<evidence type="ECO:0008006" key="14">
    <source>
        <dbReference type="Google" id="ProtNLM"/>
    </source>
</evidence>